<dbReference type="EMBL" id="AP024202">
    <property type="protein sequence ID" value="BCN94335.1"/>
    <property type="molecule type" value="Genomic_DNA"/>
</dbReference>
<feature type="domain" description="Multidrug resistance protein MdtA-like C-terminal permuted SH3" evidence="2">
    <location>
        <begin position="262"/>
        <end position="326"/>
    </location>
</feature>
<comment type="similarity">
    <text evidence="1">Belongs to the membrane fusion protein (MFP) (TC 8.A.1) family.</text>
</comment>
<evidence type="ECO:0000259" key="2">
    <source>
        <dbReference type="Pfam" id="PF25967"/>
    </source>
</evidence>
<dbReference type="Proteomes" id="UP001054820">
    <property type="component" value="Chromosome"/>
</dbReference>
<feature type="domain" description="CzcB-like barrel-sandwich hybrid" evidence="3">
    <location>
        <begin position="40"/>
        <end position="177"/>
    </location>
</feature>
<name>A0ABM7MFQ5_9GAMM</name>
<accession>A0ABM7MFQ5</accession>
<evidence type="ECO:0000313" key="4">
    <source>
        <dbReference type="EMBL" id="BCN94335.1"/>
    </source>
</evidence>
<evidence type="ECO:0000256" key="1">
    <source>
        <dbReference type="ARBA" id="ARBA00009477"/>
    </source>
</evidence>
<organism evidence="4 5">
    <name type="scientific">Thiomicrorhabdus immobilis</name>
    <dbReference type="NCBI Taxonomy" id="2791037"/>
    <lineage>
        <taxon>Bacteria</taxon>
        <taxon>Pseudomonadati</taxon>
        <taxon>Pseudomonadota</taxon>
        <taxon>Gammaproteobacteria</taxon>
        <taxon>Thiotrichales</taxon>
        <taxon>Piscirickettsiaceae</taxon>
        <taxon>Thiomicrorhabdus</taxon>
    </lineage>
</organism>
<dbReference type="Gene3D" id="1.10.287.470">
    <property type="entry name" value="Helix hairpin bin"/>
    <property type="match status" value="1"/>
</dbReference>
<dbReference type="InterPro" id="IPR006143">
    <property type="entry name" value="RND_pump_MFP"/>
</dbReference>
<evidence type="ECO:0000259" key="3">
    <source>
        <dbReference type="Pfam" id="PF25973"/>
    </source>
</evidence>
<dbReference type="Gene3D" id="2.40.50.100">
    <property type="match status" value="1"/>
</dbReference>
<protein>
    <submittedName>
        <fullName evidence="4">MexH family multidrug efflux RND transporter periplasmic adaptor subunit</fullName>
    </submittedName>
</protein>
<dbReference type="Pfam" id="PF25967">
    <property type="entry name" value="RND-MFP_C"/>
    <property type="match status" value="1"/>
</dbReference>
<dbReference type="SUPFAM" id="SSF111369">
    <property type="entry name" value="HlyD-like secretion proteins"/>
    <property type="match status" value="1"/>
</dbReference>
<proteinExistence type="inferred from homology"/>
<evidence type="ECO:0000313" key="5">
    <source>
        <dbReference type="Proteomes" id="UP001054820"/>
    </source>
</evidence>
<dbReference type="PANTHER" id="PTHR30469">
    <property type="entry name" value="MULTIDRUG RESISTANCE PROTEIN MDTA"/>
    <property type="match status" value="1"/>
</dbReference>
<gene>
    <name evidence="4" type="ORF">THMIRHAM_21200</name>
</gene>
<dbReference type="PANTHER" id="PTHR30469:SF36">
    <property type="entry name" value="BLL3903 PROTEIN"/>
    <property type="match status" value="1"/>
</dbReference>
<dbReference type="Gene3D" id="2.40.420.20">
    <property type="match status" value="1"/>
</dbReference>
<dbReference type="InterPro" id="IPR058647">
    <property type="entry name" value="BSH_CzcB-like"/>
</dbReference>
<reference evidence="4" key="1">
    <citation type="journal article" date="2022" name="Arch. Microbiol.">
        <title>Thiomicrorhabdus immobilis sp. nov., a mesophilic sulfur-oxidizing bacterium isolated from sediment of a brackish lake in northern Japan.</title>
        <authorList>
            <person name="Kojima H."/>
            <person name="Mochizuki J."/>
            <person name="Kanda M."/>
            <person name="Watanabe T."/>
            <person name="Fukui M."/>
        </authorList>
    </citation>
    <scope>NUCLEOTIDE SEQUENCE</scope>
    <source>
        <strain evidence="4">Am19</strain>
    </source>
</reference>
<dbReference type="Gene3D" id="2.40.30.170">
    <property type="match status" value="1"/>
</dbReference>
<keyword evidence="5" id="KW-1185">Reference proteome</keyword>
<dbReference type="InterPro" id="IPR058627">
    <property type="entry name" value="MdtA-like_C"/>
</dbReference>
<sequence length="339" mass="37399">MFPSVLFAKNIFITVHPVIETDIEDRIETVGKIESLQSPVVAAELTARVLDIKVKIGDFVTKDTLLAQLDSASYDLQLKEAQAEVRRLTSLVKLQTNQVIRYRALLRKKGVDRSAYDKVVSENDSLLSQLDYAKAKASAAELRVKQTQIYSPIEGVIDERMIFIGSYVSPGTPLFKVVEVNQLRVRLPFSERLSSQIKIGQTVYLHSEASSGTPIKAKINYLRPQIEANSLAIEVFANFENNLGWLPGASVKADLILQKHPNSLIVPEQAIVQRPIGQVVYVVHSQAKSNKVKIEERLVVTGLVSDKGTQIVSGLKAGEVIALDGARFLSAGAKVEIQR</sequence>
<dbReference type="Pfam" id="PF25973">
    <property type="entry name" value="BSH_CzcB"/>
    <property type="match status" value="1"/>
</dbReference>
<dbReference type="NCBIfam" id="TIGR01730">
    <property type="entry name" value="RND_mfp"/>
    <property type="match status" value="1"/>
</dbReference>